<name>A0A9K3DE76_HELAN</name>
<dbReference type="GO" id="GO:0003700">
    <property type="term" value="F:DNA-binding transcription factor activity"/>
    <property type="evidence" value="ECO:0007669"/>
    <property type="project" value="InterPro"/>
</dbReference>
<dbReference type="PANTHER" id="PTHR32002">
    <property type="entry name" value="PROTEIN NLP8"/>
    <property type="match status" value="1"/>
</dbReference>
<dbReference type="Proteomes" id="UP000215914">
    <property type="component" value="Unassembled WGS sequence"/>
</dbReference>
<evidence type="ECO:0000313" key="2">
    <source>
        <dbReference type="Proteomes" id="UP000215914"/>
    </source>
</evidence>
<reference evidence="1" key="1">
    <citation type="journal article" date="2017" name="Nature">
        <title>The sunflower genome provides insights into oil metabolism, flowering and Asterid evolution.</title>
        <authorList>
            <person name="Badouin H."/>
            <person name="Gouzy J."/>
            <person name="Grassa C.J."/>
            <person name="Murat F."/>
            <person name="Staton S.E."/>
            <person name="Cottret L."/>
            <person name="Lelandais-Briere C."/>
            <person name="Owens G.L."/>
            <person name="Carrere S."/>
            <person name="Mayjonade B."/>
            <person name="Legrand L."/>
            <person name="Gill N."/>
            <person name="Kane N.C."/>
            <person name="Bowers J.E."/>
            <person name="Hubner S."/>
            <person name="Bellec A."/>
            <person name="Berard A."/>
            <person name="Berges H."/>
            <person name="Blanchet N."/>
            <person name="Boniface M.C."/>
            <person name="Brunel D."/>
            <person name="Catrice O."/>
            <person name="Chaidir N."/>
            <person name="Claudel C."/>
            <person name="Donnadieu C."/>
            <person name="Faraut T."/>
            <person name="Fievet G."/>
            <person name="Helmstetter N."/>
            <person name="King M."/>
            <person name="Knapp S.J."/>
            <person name="Lai Z."/>
            <person name="Le Paslier M.C."/>
            <person name="Lippi Y."/>
            <person name="Lorenzon L."/>
            <person name="Mandel J.R."/>
            <person name="Marage G."/>
            <person name="Marchand G."/>
            <person name="Marquand E."/>
            <person name="Bret-Mestries E."/>
            <person name="Morien E."/>
            <person name="Nambeesan S."/>
            <person name="Nguyen T."/>
            <person name="Pegot-Espagnet P."/>
            <person name="Pouilly N."/>
            <person name="Raftis F."/>
            <person name="Sallet E."/>
            <person name="Schiex T."/>
            <person name="Thomas J."/>
            <person name="Vandecasteele C."/>
            <person name="Vares D."/>
            <person name="Vear F."/>
            <person name="Vautrin S."/>
            <person name="Crespi M."/>
            <person name="Mangin B."/>
            <person name="Burke J.M."/>
            <person name="Salse J."/>
            <person name="Munos S."/>
            <person name="Vincourt P."/>
            <person name="Rieseberg L.H."/>
            <person name="Langlade N.B."/>
        </authorList>
    </citation>
    <scope>NUCLEOTIDE SEQUENCE</scope>
    <source>
        <tissue evidence="1">Leaves</tissue>
    </source>
</reference>
<protein>
    <recommendedName>
        <fullName evidence="3">NIN-like protein</fullName>
    </recommendedName>
</protein>
<reference evidence="1" key="2">
    <citation type="submission" date="2020-06" db="EMBL/GenBank/DDBJ databases">
        <title>Helianthus annuus Genome sequencing and assembly Release 2.</title>
        <authorList>
            <person name="Gouzy J."/>
            <person name="Langlade N."/>
            <person name="Munos S."/>
        </authorList>
    </citation>
    <scope>NUCLEOTIDE SEQUENCE</scope>
    <source>
        <tissue evidence="1">Leaves</tissue>
    </source>
</reference>
<accession>A0A9K3DE76</accession>
<dbReference type="Gramene" id="mRNA:HanXRQr2_Chr17g0784221">
    <property type="protein sequence ID" value="mRNA:HanXRQr2_Chr17g0784221"/>
    <property type="gene ID" value="HanXRQr2_Chr17g0784221"/>
</dbReference>
<comment type="caution">
    <text evidence="1">The sequence shown here is derived from an EMBL/GenBank/DDBJ whole genome shotgun (WGS) entry which is preliminary data.</text>
</comment>
<keyword evidence="2" id="KW-1185">Reference proteome</keyword>
<dbReference type="InterPro" id="IPR045012">
    <property type="entry name" value="NLP"/>
</dbReference>
<dbReference type="PANTHER" id="PTHR32002:SF35">
    <property type="entry name" value="PROTEIN NLP6"/>
    <property type="match status" value="1"/>
</dbReference>
<gene>
    <name evidence="1" type="ORF">HanXRQr2_Chr17g0784221</name>
</gene>
<evidence type="ECO:0000313" key="1">
    <source>
        <dbReference type="EMBL" id="KAF5753809.1"/>
    </source>
</evidence>
<organism evidence="1 2">
    <name type="scientific">Helianthus annuus</name>
    <name type="common">Common sunflower</name>
    <dbReference type="NCBI Taxonomy" id="4232"/>
    <lineage>
        <taxon>Eukaryota</taxon>
        <taxon>Viridiplantae</taxon>
        <taxon>Streptophyta</taxon>
        <taxon>Embryophyta</taxon>
        <taxon>Tracheophyta</taxon>
        <taxon>Spermatophyta</taxon>
        <taxon>Magnoliopsida</taxon>
        <taxon>eudicotyledons</taxon>
        <taxon>Gunneridae</taxon>
        <taxon>Pentapetalae</taxon>
        <taxon>asterids</taxon>
        <taxon>campanulids</taxon>
        <taxon>Asterales</taxon>
        <taxon>Asteraceae</taxon>
        <taxon>Asteroideae</taxon>
        <taxon>Heliantheae alliance</taxon>
        <taxon>Heliantheae</taxon>
        <taxon>Helianthus</taxon>
    </lineage>
</organism>
<evidence type="ECO:0008006" key="3">
    <source>
        <dbReference type="Google" id="ProtNLM"/>
    </source>
</evidence>
<dbReference type="EMBL" id="MNCJ02000332">
    <property type="protein sequence ID" value="KAF5753809.1"/>
    <property type="molecule type" value="Genomic_DNA"/>
</dbReference>
<sequence>MYPKCADQKRKSQPVDYADKDLWTVSKREITSVRQLCDSSYMPSLSVFRKNKPCLELRAANIDPYHQKIQDKIVAALKLLTVREQRVLVQFWFPHDVGKHQLLTTIDQPFGVGVLDAELSSYRQDSEGRSFVVDRDYEEGDRSPAARVYKRGLPEWTLDVVVSTLVSFPMKTL</sequence>
<proteinExistence type="predicted"/>
<dbReference type="AlphaFoldDB" id="A0A9K3DE76"/>